<keyword evidence="2" id="KW-1185">Reference proteome</keyword>
<sequence>MRVVLVPFPLQGHITPMLQLGSMLHSKGFSITIAHTDHNPPNPSNHPNFTFVNLPDQLGPNSNPTFHDLLPVILGINNYCREPLHKHLSEMIENQERDGGVVACVIHDPIMYFVDSVAKQLQIPSLILRTTSAAYLKTMRINVELHQEYKYTPLPESRLLEKVSNLEPLRFKDLPSPLHVRIPEFIIQLQRDLINKGSSVAFIWNTLDDLEGLILSELQEKDNIPFFSIGPFHKLVPKLSTTLIEEDKTCMEWLDKQSLKSVLYVSFGSLATLESKAVVEIARGLAQSEQPFLWVIRPGLIKGSKWIEDLPEGFQEEIGQRGLIVKWAPQRDVLSHFAIGAFWSHCGWNSIMESASQGVPLICKPCFSDQRVNAMFLTHVWKIGILLDDPLDRESIEKSIRRVMVDEEGKEIRENAMDFKQKVHASVQQGGDSNKCLNELTDFIASLVMAQKSNTNDGSSLNQLKDLAHQKFRTPNHKNKIDG</sequence>
<dbReference type="Proteomes" id="UP001060085">
    <property type="component" value="Linkage Group LG06"/>
</dbReference>
<accession>A0ACC0A901</accession>
<comment type="caution">
    <text evidence="1">The sequence shown here is derived from an EMBL/GenBank/DDBJ whole genome shotgun (WGS) entry which is preliminary data.</text>
</comment>
<organism evidence="1 2">
    <name type="scientific">Catharanthus roseus</name>
    <name type="common">Madagascar periwinkle</name>
    <name type="synonym">Vinca rosea</name>
    <dbReference type="NCBI Taxonomy" id="4058"/>
    <lineage>
        <taxon>Eukaryota</taxon>
        <taxon>Viridiplantae</taxon>
        <taxon>Streptophyta</taxon>
        <taxon>Embryophyta</taxon>
        <taxon>Tracheophyta</taxon>
        <taxon>Spermatophyta</taxon>
        <taxon>Magnoliopsida</taxon>
        <taxon>eudicotyledons</taxon>
        <taxon>Gunneridae</taxon>
        <taxon>Pentapetalae</taxon>
        <taxon>asterids</taxon>
        <taxon>lamiids</taxon>
        <taxon>Gentianales</taxon>
        <taxon>Apocynaceae</taxon>
        <taxon>Rauvolfioideae</taxon>
        <taxon>Vinceae</taxon>
        <taxon>Catharanthinae</taxon>
        <taxon>Catharanthus</taxon>
    </lineage>
</organism>
<name>A0ACC0A901_CATRO</name>
<evidence type="ECO:0000313" key="1">
    <source>
        <dbReference type="EMBL" id="KAI5656735.1"/>
    </source>
</evidence>
<evidence type="ECO:0000313" key="2">
    <source>
        <dbReference type="Proteomes" id="UP001060085"/>
    </source>
</evidence>
<reference evidence="2" key="1">
    <citation type="journal article" date="2023" name="Nat. Plants">
        <title>Single-cell RNA sequencing provides a high-resolution roadmap for understanding the multicellular compartmentation of specialized metabolism.</title>
        <authorList>
            <person name="Sun S."/>
            <person name="Shen X."/>
            <person name="Li Y."/>
            <person name="Li Y."/>
            <person name="Wang S."/>
            <person name="Li R."/>
            <person name="Zhang H."/>
            <person name="Shen G."/>
            <person name="Guo B."/>
            <person name="Wei J."/>
            <person name="Xu J."/>
            <person name="St-Pierre B."/>
            <person name="Chen S."/>
            <person name="Sun C."/>
        </authorList>
    </citation>
    <scope>NUCLEOTIDE SEQUENCE [LARGE SCALE GENOMIC DNA]</scope>
</reference>
<proteinExistence type="predicted"/>
<gene>
    <name evidence="1" type="ORF">M9H77_25528</name>
</gene>
<protein>
    <submittedName>
        <fullName evidence="1">Uncharacterized protein</fullName>
    </submittedName>
</protein>
<dbReference type="EMBL" id="CM044706">
    <property type="protein sequence ID" value="KAI5656735.1"/>
    <property type="molecule type" value="Genomic_DNA"/>
</dbReference>